<proteinExistence type="predicted"/>
<dbReference type="SUPFAM" id="SSF47598">
    <property type="entry name" value="Ribbon-helix-helix"/>
    <property type="match status" value="1"/>
</dbReference>
<name>A0A5C8NUA1_9BURK</name>
<dbReference type="AlphaFoldDB" id="A0A5C8NUA1"/>
<evidence type="ECO:0000313" key="1">
    <source>
        <dbReference type="EMBL" id="TXL64743.1"/>
    </source>
</evidence>
<dbReference type="GO" id="GO:0006355">
    <property type="term" value="P:regulation of DNA-templated transcription"/>
    <property type="evidence" value="ECO:0007669"/>
    <property type="project" value="InterPro"/>
</dbReference>
<keyword evidence="2" id="KW-1185">Reference proteome</keyword>
<evidence type="ECO:0000313" key="2">
    <source>
        <dbReference type="Proteomes" id="UP000321548"/>
    </source>
</evidence>
<evidence type="ECO:0008006" key="3">
    <source>
        <dbReference type="Google" id="ProtNLM"/>
    </source>
</evidence>
<protein>
    <recommendedName>
        <fullName evidence="3">CopG family transcriptional regulator</fullName>
    </recommendedName>
</protein>
<gene>
    <name evidence="1" type="ORF">FHP08_13460</name>
</gene>
<organism evidence="1 2">
    <name type="scientific">Zeimonas arvi</name>
    <dbReference type="NCBI Taxonomy" id="2498847"/>
    <lineage>
        <taxon>Bacteria</taxon>
        <taxon>Pseudomonadati</taxon>
        <taxon>Pseudomonadota</taxon>
        <taxon>Betaproteobacteria</taxon>
        <taxon>Burkholderiales</taxon>
        <taxon>Burkholderiaceae</taxon>
        <taxon>Zeimonas</taxon>
    </lineage>
</organism>
<dbReference type="EMBL" id="VDUY01000005">
    <property type="protein sequence ID" value="TXL64743.1"/>
    <property type="molecule type" value="Genomic_DNA"/>
</dbReference>
<reference evidence="1 2" key="1">
    <citation type="submission" date="2019-06" db="EMBL/GenBank/DDBJ databases">
        <title>Quisquiliibacterium sp. nov., isolated from a maize field.</title>
        <authorList>
            <person name="Lin S.-Y."/>
            <person name="Tsai C.-F."/>
            <person name="Young C.-C."/>
        </authorList>
    </citation>
    <scope>NUCLEOTIDE SEQUENCE [LARGE SCALE GENOMIC DNA]</scope>
    <source>
        <strain evidence="1 2">CC-CFT501</strain>
    </source>
</reference>
<dbReference type="OrthoDB" id="7062343at2"/>
<dbReference type="Proteomes" id="UP000321548">
    <property type="component" value="Unassembled WGS sequence"/>
</dbReference>
<dbReference type="RefSeq" id="WP_147704992.1">
    <property type="nucleotide sequence ID" value="NZ_VDUY01000005.1"/>
</dbReference>
<dbReference type="InterPro" id="IPR010985">
    <property type="entry name" value="Ribbon_hlx_hlx"/>
</dbReference>
<comment type="caution">
    <text evidence="1">The sequence shown here is derived from an EMBL/GenBank/DDBJ whole genome shotgun (WGS) entry which is preliminary data.</text>
</comment>
<sequence>MSTTTLKLPDELKARIAPLAASAGKTPHAWMIEALQAQVALADLRQAFVREARQRAAEVDAGGPLFAMDDVAAYLRARRAGGTVERPASVDARSSRGR</sequence>
<accession>A0A5C8NUA1</accession>